<dbReference type="STRING" id="208445.SAMN04489727_1698"/>
<keyword evidence="3" id="KW-1185">Reference proteome</keyword>
<evidence type="ECO:0000256" key="1">
    <source>
        <dbReference type="SAM" id="MobiDB-lite"/>
    </source>
</evidence>
<dbReference type="RefSeq" id="WP_091305255.1">
    <property type="nucleotide sequence ID" value="NZ_FNSO01000003.1"/>
</dbReference>
<evidence type="ECO:0000313" key="2">
    <source>
        <dbReference type="EMBL" id="SEB43270.1"/>
    </source>
</evidence>
<reference evidence="3" key="1">
    <citation type="submission" date="2016-10" db="EMBL/GenBank/DDBJ databases">
        <authorList>
            <person name="Varghese N."/>
            <person name="Submissions S."/>
        </authorList>
    </citation>
    <scope>NUCLEOTIDE SEQUENCE [LARGE SCALE GENOMIC DNA]</scope>
    <source>
        <strain evidence="3">DSM 44544</strain>
    </source>
</reference>
<proteinExistence type="predicted"/>
<feature type="region of interest" description="Disordered" evidence="1">
    <location>
        <begin position="1"/>
        <end position="35"/>
    </location>
</feature>
<organism evidence="2 3">
    <name type="scientific">Amycolatopsis tolypomycina</name>
    <dbReference type="NCBI Taxonomy" id="208445"/>
    <lineage>
        <taxon>Bacteria</taxon>
        <taxon>Bacillati</taxon>
        <taxon>Actinomycetota</taxon>
        <taxon>Actinomycetes</taxon>
        <taxon>Pseudonocardiales</taxon>
        <taxon>Pseudonocardiaceae</taxon>
        <taxon>Amycolatopsis</taxon>
    </lineage>
</organism>
<dbReference type="EMBL" id="FNSO01000003">
    <property type="protein sequence ID" value="SEB43270.1"/>
    <property type="molecule type" value="Genomic_DNA"/>
</dbReference>
<name>A0A1H4JAD7_9PSEU</name>
<sequence length="110" mass="11334">MTEAPSTPFELPEVPAGPTQGASPHPDVHADAVDPAPELDDSLLIGASIFEGSTSVNRHVNISVPADADDMTIAEQLLLSTLAVATAYRPGVAHALTAVLGTPEVLESLR</sequence>
<dbReference type="OrthoDB" id="9843047at2"/>
<dbReference type="Proteomes" id="UP000199622">
    <property type="component" value="Unassembled WGS sequence"/>
</dbReference>
<protein>
    <submittedName>
        <fullName evidence="2">Uncharacterized protein</fullName>
    </submittedName>
</protein>
<evidence type="ECO:0000313" key="3">
    <source>
        <dbReference type="Proteomes" id="UP000199622"/>
    </source>
</evidence>
<dbReference type="AlphaFoldDB" id="A0A1H4JAD7"/>
<accession>A0A1H4JAD7</accession>
<gene>
    <name evidence="2" type="ORF">SAMN04489727_1698</name>
</gene>